<gene>
    <name evidence="2" type="ORF">ON753_09725</name>
</gene>
<evidence type="ECO:0008006" key="4">
    <source>
        <dbReference type="Google" id="ProtNLM"/>
    </source>
</evidence>
<evidence type="ECO:0000313" key="3">
    <source>
        <dbReference type="Proteomes" id="UP001300261"/>
    </source>
</evidence>
<dbReference type="EMBL" id="JAPEVI010000003">
    <property type="protein sequence ID" value="MCX2722661.1"/>
    <property type="molecule type" value="Genomic_DNA"/>
</dbReference>
<protein>
    <recommendedName>
        <fullName evidence="4">Beta/gamma crystallin</fullName>
    </recommendedName>
</protein>
<keyword evidence="3" id="KW-1185">Reference proteome</keyword>
<proteinExistence type="predicted"/>
<feature type="signal peptide" evidence="1">
    <location>
        <begin position="1"/>
        <end position="20"/>
    </location>
</feature>
<dbReference type="Proteomes" id="UP001300261">
    <property type="component" value="Unassembled WGS sequence"/>
</dbReference>
<evidence type="ECO:0000313" key="2">
    <source>
        <dbReference type="EMBL" id="MCX2722661.1"/>
    </source>
</evidence>
<dbReference type="RefSeq" id="WP_265962327.1">
    <property type="nucleotide sequence ID" value="NZ_JAPEVI010000003.1"/>
</dbReference>
<accession>A0ABT3R0C4</accession>
<keyword evidence="1" id="KW-0732">Signal</keyword>
<sequence>MKKFIATLGAFACFCGTAFAGPISQSGDFVLMSRDRFGLFVGSHKLFLQDSDGLKKVSYCNRDYYIRSKTVAWTQLESERGHVVRIELNYGRGWRPICDNPERQVTLQDIGVSMSAQEVLQSADESSKRQGRLSAVSRIFGTGGPEDEPSTYHTR</sequence>
<name>A0ABT3R0C4_9HYPH</name>
<comment type="caution">
    <text evidence="2">The sequence shown here is derived from an EMBL/GenBank/DDBJ whole genome shotgun (WGS) entry which is preliminary data.</text>
</comment>
<evidence type="ECO:0000256" key="1">
    <source>
        <dbReference type="SAM" id="SignalP"/>
    </source>
</evidence>
<organism evidence="2 3">
    <name type="scientific">Roseibium salinum</name>
    <dbReference type="NCBI Taxonomy" id="1604349"/>
    <lineage>
        <taxon>Bacteria</taxon>
        <taxon>Pseudomonadati</taxon>
        <taxon>Pseudomonadota</taxon>
        <taxon>Alphaproteobacteria</taxon>
        <taxon>Hyphomicrobiales</taxon>
        <taxon>Stappiaceae</taxon>
        <taxon>Roseibium</taxon>
    </lineage>
</organism>
<reference evidence="2 3" key="1">
    <citation type="journal article" date="2016" name="Int. J. Syst. Evol. Microbiol.">
        <title>Labrenzia salina sp. nov., isolated from the rhizosphere of the halophyte Arthrocnemum macrostachyum.</title>
        <authorList>
            <person name="Camacho M."/>
            <person name="Redondo-Gomez S."/>
            <person name="Rodriguez-Llorente I."/>
            <person name="Rohde M."/>
            <person name="Sproer C."/>
            <person name="Schumann P."/>
            <person name="Klenk H.P."/>
            <person name="Montero-Calasanz M.D.C."/>
        </authorList>
    </citation>
    <scope>NUCLEOTIDE SEQUENCE [LARGE SCALE GENOMIC DNA]</scope>
    <source>
        <strain evidence="2 3">DSM 29163</strain>
    </source>
</reference>
<feature type="chain" id="PRO_5045839758" description="Beta/gamma crystallin" evidence="1">
    <location>
        <begin position="21"/>
        <end position="155"/>
    </location>
</feature>